<evidence type="ECO:0000313" key="1">
    <source>
        <dbReference type="EMBL" id="AEM38973.1"/>
    </source>
</evidence>
<organism evidence="1 2">
    <name type="scientific">Pyrolobus fumarii (strain DSM 11204 / 1A)</name>
    <dbReference type="NCBI Taxonomy" id="694429"/>
    <lineage>
        <taxon>Archaea</taxon>
        <taxon>Thermoproteota</taxon>
        <taxon>Thermoprotei</taxon>
        <taxon>Desulfurococcales</taxon>
        <taxon>Pyrodictiaceae</taxon>
        <taxon>Pyrolobus</taxon>
    </lineage>
</organism>
<dbReference type="KEGG" id="pfm:Pyrfu_1106"/>
<dbReference type="GeneID" id="11139584"/>
<dbReference type="EMBL" id="CP002838">
    <property type="protein sequence ID" value="AEM38973.1"/>
    <property type="molecule type" value="Genomic_DNA"/>
</dbReference>
<dbReference type="eggNOG" id="arCOG01856">
    <property type="taxonomic scope" value="Archaea"/>
</dbReference>
<accession>G0EFE9</accession>
<keyword evidence="2" id="KW-1185">Reference proteome</keyword>
<dbReference type="OrthoDB" id="15445at2157"/>
<dbReference type="RefSeq" id="WP_014026650.1">
    <property type="nucleotide sequence ID" value="NC_015931.1"/>
</dbReference>
<dbReference type="HOGENOM" id="CLU_163804_0_0_2"/>
<dbReference type="SUPFAM" id="SSF117916">
    <property type="entry name" value="Fe-S cluster assembly (FSCA) domain-like"/>
    <property type="match status" value="1"/>
</dbReference>
<dbReference type="Proteomes" id="UP000001037">
    <property type="component" value="Chromosome"/>
</dbReference>
<dbReference type="AlphaFoldDB" id="G0EFE9"/>
<name>G0EFE9_PYRF1</name>
<reference evidence="1 2" key="1">
    <citation type="journal article" date="2011" name="Stand. Genomic Sci.">
        <title>Complete genome sequence of the hyperthermophilic chemolithoautotroph Pyrolobus fumarii type strain (1A).</title>
        <authorList>
            <person name="Anderson I."/>
            <person name="Goker M."/>
            <person name="Nolan M."/>
            <person name="Lucas S."/>
            <person name="Hammon N."/>
            <person name="Deshpande S."/>
            <person name="Cheng J.F."/>
            <person name="Tapia R."/>
            <person name="Han C."/>
            <person name="Goodwin L."/>
            <person name="Pitluck S."/>
            <person name="Huntemann M."/>
            <person name="Liolios K."/>
            <person name="Ivanova N."/>
            <person name="Pagani I."/>
            <person name="Mavromatis K."/>
            <person name="Ovchinikova G."/>
            <person name="Pati A."/>
            <person name="Chen A."/>
            <person name="Palaniappan K."/>
            <person name="Land M."/>
            <person name="Hauser L."/>
            <person name="Brambilla E.M."/>
            <person name="Huber H."/>
            <person name="Yasawong M."/>
            <person name="Rohde M."/>
            <person name="Spring S."/>
            <person name="Abt B."/>
            <person name="Sikorski J."/>
            <person name="Wirth R."/>
            <person name="Detter J.C."/>
            <person name="Woyke T."/>
            <person name="Bristow J."/>
            <person name="Eisen J.A."/>
            <person name="Markowitz V."/>
            <person name="Hugenholtz P."/>
            <person name="Kyrpides N.C."/>
            <person name="Klenk H.P."/>
            <person name="Lapidus A."/>
        </authorList>
    </citation>
    <scope>NUCLEOTIDE SEQUENCE [LARGE SCALE GENOMIC DNA]</scope>
    <source>
        <strain evidence="2">DSM 11204 / 1A</strain>
    </source>
</reference>
<dbReference type="InParanoid" id="G0EFE9"/>
<dbReference type="InterPro" id="IPR034904">
    <property type="entry name" value="FSCA_dom_sf"/>
</dbReference>
<sequence>MTNQDAASKVVERVEKALRRVIVPGFDIDVVSAGIVRLVRVSRDRRRVAIVLDYTGSDPSCFACRFLNWLLWGKLLQRIEEEMRREGFEAVEFFDYRTGLRLGQGEG</sequence>
<gene>
    <name evidence="1" type="ordered locus">Pyrfu_1106</name>
</gene>
<proteinExistence type="predicted"/>
<evidence type="ECO:0008006" key="3">
    <source>
        <dbReference type="Google" id="ProtNLM"/>
    </source>
</evidence>
<protein>
    <recommendedName>
        <fullName evidence="3">MIP18 family-like domain-containing protein</fullName>
    </recommendedName>
</protein>
<dbReference type="Gene3D" id="3.30.300.130">
    <property type="entry name" value="Fe-S cluster assembly (FSCA)"/>
    <property type="match status" value="1"/>
</dbReference>
<evidence type="ECO:0000313" key="2">
    <source>
        <dbReference type="Proteomes" id="UP000001037"/>
    </source>
</evidence>